<organism evidence="2 3">
    <name type="scientific">Brachionus calyciflorus</name>
    <dbReference type="NCBI Taxonomy" id="104777"/>
    <lineage>
        <taxon>Eukaryota</taxon>
        <taxon>Metazoa</taxon>
        <taxon>Spiralia</taxon>
        <taxon>Gnathifera</taxon>
        <taxon>Rotifera</taxon>
        <taxon>Eurotatoria</taxon>
        <taxon>Monogononta</taxon>
        <taxon>Pseudotrocha</taxon>
        <taxon>Ploima</taxon>
        <taxon>Brachionidae</taxon>
        <taxon>Brachionus</taxon>
    </lineage>
</organism>
<dbReference type="InterPro" id="IPR043502">
    <property type="entry name" value="DNA/RNA_pol_sf"/>
</dbReference>
<sequence>MASNVQLFHCMNISLIKSRYKKSNEWKLNELILEEERVDSEIKKKCSFIPMLIRKHGNEWYEFFINDVIKFLKSEARRLNSVRKLYINNLFDILNVIDINNDNLRSEIKTKIEKYYEEERLGIEKRACEAKRNIIYQPTKVLIEKELKKSEKNSINKFQTEKEILTDKDKIMSEVSNFYKDLLSTERVSKSLIENYKFSIKPFNLVENKFDIGYKITFAEAEEVVLKMKNSSPVPNGLTIGFYKKKFKYFGHYFVDILNDHTGKLSNTYYESKIKLIPKKKKDIKGINDLRPITLTNLEYRIFTKIISNRFRMISHRFLEDHQTCSIKDRRMNDNILLLRDLIEDSNKDLNIISVDQKKAFDSVSHRYLFALLRHLNIGEFMLNNIIRIYQRAYAKIIMNKIESDPFSIISGIKQGCALSMILYILLIEELMLRIKNNQNIRGYKLYVLNEREIKCTAYADDIGGYLADHLSISLFFQEFDDPIELIKRDTLILPFEEGGMNMFNLYGRLKTIHMQSFFYIAKNHQRDFFQISIFWLKFYLRDIGLRNFNLIPYGGDINIPKYYEYMIECVNEFKSYDRLFLQKRTSFTSKNIYKIFRKKYEKRSKIESEYRDIDWKNVYNTINSKSLNSELR</sequence>
<dbReference type="PANTHER" id="PTHR31635:SF196">
    <property type="entry name" value="REVERSE TRANSCRIPTASE DOMAIN-CONTAINING PROTEIN-RELATED"/>
    <property type="match status" value="1"/>
</dbReference>
<dbReference type="CDD" id="cd01650">
    <property type="entry name" value="RT_nLTR_like"/>
    <property type="match status" value="1"/>
</dbReference>
<dbReference type="PROSITE" id="PS50878">
    <property type="entry name" value="RT_POL"/>
    <property type="match status" value="1"/>
</dbReference>
<dbReference type="InterPro" id="IPR000477">
    <property type="entry name" value="RT_dom"/>
</dbReference>
<proteinExistence type="predicted"/>
<accession>A0A814I0M6</accession>
<comment type="caution">
    <text evidence="2">The sequence shown here is derived from an EMBL/GenBank/DDBJ whole genome shotgun (WGS) entry which is preliminary data.</text>
</comment>
<evidence type="ECO:0000313" key="2">
    <source>
        <dbReference type="EMBL" id="CAF1017144.1"/>
    </source>
</evidence>
<dbReference type="OrthoDB" id="416119at2759"/>
<dbReference type="Pfam" id="PF00078">
    <property type="entry name" value="RVT_1"/>
    <property type="match status" value="1"/>
</dbReference>
<dbReference type="SUPFAM" id="SSF56672">
    <property type="entry name" value="DNA/RNA polymerases"/>
    <property type="match status" value="1"/>
</dbReference>
<feature type="non-terminal residue" evidence="2">
    <location>
        <position position="1"/>
    </location>
</feature>
<dbReference type="EMBL" id="CAJNOC010004314">
    <property type="protein sequence ID" value="CAF1017144.1"/>
    <property type="molecule type" value="Genomic_DNA"/>
</dbReference>
<name>A0A814I0M6_9BILA</name>
<protein>
    <recommendedName>
        <fullName evidence="1">Reverse transcriptase domain-containing protein</fullName>
    </recommendedName>
</protein>
<reference evidence="2" key="1">
    <citation type="submission" date="2021-02" db="EMBL/GenBank/DDBJ databases">
        <authorList>
            <person name="Nowell W R."/>
        </authorList>
    </citation>
    <scope>NUCLEOTIDE SEQUENCE</scope>
    <source>
        <strain evidence="2">Ploen Becks lab</strain>
    </source>
</reference>
<dbReference type="AlphaFoldDB" id="A0A814I0M6"/>
<keyword evidence="3" id="KW-1185">Reference proteome</keyword>
<evidence type="ECO:0000313" key="3">
    <source>
        <dbReference type="Proteomes" id="UP000663879"/>
    </source>
</evidence>
<gene>
    <name evidence="2" type="ORF">OXX778_LOCUS17188</name>
</gene>
<dbReference type="Proteomes" id="UP000663879">
    <property type="component" value="Unassembled WGS sequence"/>
</dbReference>
<evidence type="ECO:0000259" key="1">
    <source>
        <dbReference type="PROSITE" id="PS50878"/>
    </source>
</evidence>
<feature type="domain" description="Reverse transcriptase" evidence="1">
    <location>
        <begin position="258"/>
        <end position="541"/>
    </location>
</feature>
<dbReference type="PANTHER" id="PTHR31635">
    <property type="entry name" value="REVERSE TRANSCRIPTASE DOMAIN-CONTAINING PROTEIN-RELATED"/>
    <property type="match status" value="1"/>
</dbReference>